<protein>
    <recommendedName>
        <fullName evidence="3">TPM domain-containing protein</fullName>
    </recommendedName>
</protein>
<reference evidence="4 5" key="1">
    <citation type="submission" date="2017-02" db="EMBL/GenBank/DDBJ databases">
        <authorList>
            <person name="Peterson S.W."/>
        </authorList>
    </citation>
    <scope>NUCLEOTIDE SEQUENCE [LARGE SCALE GENOMIC DNA]</scope>
    <source>
        <strain evidence="4 5">DSM 16080</strain>
    </source>
</reference>
<dbReference type="PANTHER" id="PTHR30373">
    <property type="entry name" value="UPF0603 PROTEIN YGCG"/>
    <property type="match status" value="1"/>
</dbReference>
<keyword evidence="1" id="KW-0812">Transmembrane</keyword>
<evidence type="ECO:0000313" key="5">
    <source>
        <dbReference type="Proteomes" id="UP000190027"/>
    </source>
</evidence>
<feature type="chain" id="PRO_5011984312" description="TPM domain-containing protein" evidence="2">
    <location>
        <begin position="26"/>
        <end position="256"/>
    </location>
</feature>
<keyword evidence="1" id="KW-1133">Transmembrane helix</keyword>
<evidence type="ECO:0000313" key="4">
    <source>
        <dbReference type="EMBL" id="SKA76935.1"/>
    </source>
</evidence>
<accession>A0A1T4WJ71</accession>
<feature type="domain" description="TPM" evidence="3">
    <location>
        <begin position="37"/>
        <end position="160"/>
    </location>
</feature>
<proteinExistence type="predicted"/>
<evidence type="ECO:0000259" key="3">
    <source>
        <dbReference type="Pfam" id="PF04536"/>
    </source>
</evidence>
<gene>
    <name evidence="4" type="ORF">SAMN02745704_00903</name>
</gene>
<dbReference type="Proteomes" id="UP000190027">
    <property type="component" value="Unassembled WGS sequence"/>
</dbReference>
<evidence type="ECO:0000256" key="1">
    <source>
        <dbReference type="SAM" id="Phobius"/>
    </source>
</evidence>
<feature type="transmembrane region" description="Helical" evidence="1">
    <location>
        <begin position="177"/>
        <end position="197"/>
    </location>
</feature>
<dbReference type="STRING" id="1121449.SAMN02745704_00903"/>
<dbReference type="InterPro" id="IPR007621">
    <property type="entry name" value="TPM_dom"/>
</dbReference>
<dbReference type="OrthoDB" id="9810918at2"/>
<dbReference type="Gene3D" id="3.10.310.50">
    <property type="match status" value="1"/>
</dbReference>
<sequence length="256" mass="26588">MPQQRFTPILLILLLLAGVTAPSKAAALDVPPLTGRVTDTADIISPQAERVLNDALAKLEHSDSTQIVILTIPSLEGDNLERFSIEVAEQWGIGQSKTDNGAILLVSRDDHKIRIEVGYGLEGVLTDTLSGAIIDNVIAPRFKQGDFDGGFVAGVVAMIQAVRGEYSAPQEEDGPPIALLAILMLLIPGFFIGLNAFGTRVGRRRSSLGGAALPPFIFWSGGFGNHDDTNSFGGGFGGFGGGGGGGFGGGGASGDW</sequence>
<organism evidence="4 5">
    <name type="scientific">Paucidesulfovibrio gracilis DSM 16080</name>
    <dbReference type="NCBI Taxonomy" id="1121449"/>
    <lineage>
        <taxon>Bacteria</taxon>
        <taxon>Pseudomonadati</taxon>
        <taxon>Thermodesulfobacteriota</taxon>
        <taxon>Desulfovibrionia</taxon>
        <taxon>Desulfovibrionales</taxon>
        <taxon>Desulfovibrionaceae</taxon>
        <taxon>Paucidesulfovibrio</taxon>
    </lineage>
</organism>
<dbReference type="EMBL" id="FUYC01000003">
    <property type="protein sequence ID" value="SKA76935.1"/>
    <property type="molecule type" value="Genomic_DNA"/>
</dbReference>
<dbReference type="AlphaFoldDB" id="A0A1T4WJ71"/>
<keyword evidence="5" id="KW-1185">Reference proteome</keyword>
<name>A0A1T4WJ71_9BACT</name>
<dbReference type="PANTHER" id="PTHR30373:SF2">
    <property type="entry name" value="UPF0603 PROTEIN YGCG"/>
    <property type="match status" value="1"/>
</dbReference>
<feature type="signal peptide" evidence="2">
    <location>
        <begin position="1"/>
        <end position="25"/>
    </location>
</feature>
<dbReference type="Pfam" id="PF04536">
    <property type="entry name" value="TPM_phosphatase"/>
    <property type="match status" value="1"/>
</dbReference>
<keyword evidence="2" id="KW-0732">Signal</keyword>
<evidence type="ECO:0000256" key="2">
    <source>
        <dbReference type="SAM" id="SignalP"/>
    </source>
</evidence>
<keyword evidence="1" id="KW-0472">Membrane</keyword>
<dbReference type="RefSeq" id="WP_078716492.1">
    <property type="nucleotide sequence ID" value="NZ_FUYC01000003.1"/>
</dbReference>